<dbReference type="EMBL" id="JBHUHO010000013">
    <property type="protein sequence ID" value="MFD2115092.1"/>
    <property type="molecule type" value="Genomic_DNA"/>
</dbReference>
<dbReference type="SMART" id="SM00060">
    <property type="entry name" value="FN3"/>
    <property type="match status" value="1"/>
</dbReference>
<dbReference type="InterPro" id="IPR003961">
    <property type="entry name" value="FN3_dom"/>
</dbReference>
<gene>
    <name evidence="4" type="ORF">ACFSJH_05005</name>
</gene>
<sequence>MNSLTNKPIVKKAMLFTIMLSLITSMFVGLPNSEVAAYTKTVKLEPSTMDRTWDGWGTALAWFGHATGGWKTEQRDKLVDALYSEEGLNYNIARYNIGGGDDPTHDHMRKGGDIPGFSTGFGEDGKMEFDFTADANQRWWLQEAKKRWEQRDETFITEAFSNSPPYFMTISGCTAGHWDGGTSNLDPSRYPDFAEYLATVVEHYKEEHGITFDTLSVVNEPTADYWSANNGREGSYWEPWQQSWVIYEAYQALVAKGLAGEGVADEDEVKIAAMDESIIDTFLTNWAEYGQDTKDIVSQFNVHAYGGDKRQEVRDLARQENKKLWMSQADVGPSDVPHNHEDMEPGLSLAWQIMTDVRWFEPEAWVLWQAVEEEHNMREDKENMNWGLIHADFDTEEWWYTKKYYAMGQFSKFIPQGSKFFQNDDWDEQYTLTAYNEKDNETVIVYRNPDDEAVQVTFDLSEFATPGKAVKTYVTSEDKNLAEGQTAVIGNKLFAEVEGKSITTFIIEGAAYKEGETSTIAGMLEALQADLASYEGAGREDVAFFTAQITTALEADDEVQQATLENVSKAFFELKAGKIPQSTMNVLASSEEIAGSNEGAANAIDGDMSSIWHTNWGDSSLPATMEFDFDWNRDGIYKLEYVPRQDDSSNGVATAYEVHVADSTEDYKLVAKGEWAANKDVKIVAFNAVNATKLKLVITGSQDGSYASAAEINVYRSPSFTVNTSELQVAIEEANEIIAQAESETDYVNLREVVSLAEVLLQSTTATQEAIDQMVVDIRLVLSTVNELKVEIAYAPQAHYSTPIENMIDGDIWTMYESNWESSGEGFEEGDYIVLDLGKAHENVEQIVYSPRLNGEYYEVENGRMKQYKIFTSDQDLNSIKLNGSAEQLAKHFKLAGFGDMDVTNGSTQTITFEPQRARYVAIQVLKTGGDGSTLSIGELVVRKKIELNEFTVIFDSTGGSNVAQIKDVEKGSTIEAPTAPTKKGYTFLGWYTAAVDGEKWDFAVNKVNRTLRLYAQWNKVENLLKNAGFEHNTSNNELADHWNANINDVQARAENKIVTTPIYRGKKAQQISVSNLAKNKSSKIEQSIHVNPNEEFVMEAKINIPELHQAKAMFHVMFLNKEGEYLNEFQSELITTTNGFETLQIHETIPPEAREAIINVSVYALANEASGTIIVDDVSFQYGNTVAEGLETPTDLEVIKTRSKSVLVSWTDDQNSSDVVSHYEIVVNDIVHGTTTDTIYKITNLKPAQQYEVEIIAVGTSEERSDSLRDIVFTYGANVIKNHSFENNLTGLAEEWINNATSVANTQFLSEQLIVKNGAQAQRIEADNLSTQNSISIEQTINAMDAKPYTWGGNIFIEQLENAEVNIVLSYYSENDIKLGEDKVTFTAATNKFESFEKDGIVPAGTKKAIVKIAMLGNADTLSGRGNIIMDSLIFKHKNRANYTYNALNQLKQVSYVDGTTITYTYDDNGNKINTVLSDQ</sequence>
<name>A0ABW4YHF0_9BACL</name>
<dbReference type="CDD" id="cd00063">
    <property type="entry name" value="FN3"/>
    <property type="match status" value="1"/>
</dbReference>
<evidence type="ECO:0000256" key="1">
    <source>
        <dbReference type="ARBA" id="ARBA00004196"/>
    </source>
</evidence>
<dbReference type="Pfam" id="PF09479">
    <property type="entry name" value="Flg_new"/>
    <property type="match status" value="1"/>
</dbReference>
<dbReference type="NCBIfam" id="TIGR02543">
    <property type="entry name" value="List_Bact_rpt"/>
    <property type="match status" value="1"/>
</dbReference>
<dbReference type="PROSITE" id="PS50022">
    <property type="entry name" value="FA58C_3"/>
    <property type="match status" value="1"/>
</dbReference>
<dbReference type="SUPFAM" id="SSF51011">
    <property type="entry name" value="Glycosyl hydrolase domain"/>
    <property type="match status" value="1"/>
</dbReference>
<dbReference type="PROSITE" id="PS50853">
    <property type="entry name" value="FN3"/>
    <property type="match status" value="1"/>
</dbReference>
<organism evidence="4 5">
    <name type="scientific">Paenibacillus yanchengensis</name>
    <dbReference type="NCBI Taxonomy" id="2035833"/>
    <lineage>
        <taxon>Bacteria</taxon>
        <taxon>Bacillati</taxon>
        <taxon>Bacillota</taxon>
        <taxon>Bacilli</taxon>
        <taxon>Bacillales</taxon>
        <taxon>Paenibacillaceae</taxon>
        <taxon>Paenibacillus</taxon>
    </lineage>
</organism>
<comment type="caution">
    <text evidence="4">The sequence shown here is derived from an EMBL/GenBank/DDBJ whole genome shotgun (WGS) entry which is preliminary data.</text>
</comment>
<dbReference type="InterPro" id="IPR042229">
    <property type="entry name" value="Listeria/Bacterioides_rpt_sf"/>
</dbReference>
<dbReference type="Pfam" id="PF05593">
    <property type="entry name" value="RHS_repeat"/>
    <property type="match status" value="1"/>
</dbReference>
<feature type="domain" description="Fibronectin type-III" evidence="3">
    <location>
        <begin position="1193"/>
        <end position="1279"/>
    </location>
</feature>
<reference evidence="5" key="1">
    <citation type="journal article" date="2019" name="Int. J. Syst. Evol. Microbiol.">
        <title>The Global Catalogue of Microorganisms (GCM) 10K type strain sequencing project: providing services to taxonomists for standard genome sequencing and annotation.</title>
        <authorList>
            <consortium name="The Broad Institute Genomics Platform"/>
            <consortium name="The Broad Institute Genome Sequencing Center for Infectious Disease"/>
            <person name="Wu L."/>
            <person name="Ma J."/>
        </authorList>
    </citation>
    <scope>NUCLEOTIDE SEQUENCE [LARGE SCALE GENOMIC DNA]</scope>
    <source>
        <strain evidence="5">GH52</strain>
    </source>
</reference>
<dbReference type="InterPro" id="IPR000421">
    <property type="entry name" value="FA58C"/>
</dbReference>
<dbReference type="RefSeq" id="WP_377770119.1">
    <property type="nucleotide sequence ID" value="NZ_JBHUHO010000013.1"/>
</dbReference>
<evidence type="ECO:0000259" key="2">
    <source>
        <dbReference type="PROSITE" id="PS50022"/>
    </source>
</evidence>
<keyword evidence="5" id="KW-1185">Reference proteome</keyword>
<evidence type="ECO:0000313" key="4">
    <source>
        <dbReference type="EMBL" id="MFD2115092.1"/>
    </source>
</evidence>
<dbReference type="InterPro" id="IPR036116">
    <property type="entry name" value="FN3_sf"/>
</dbReference>
<dbReference type="SUPFAM" id="SSF51445">
    <property type="entry name" value="(Trans)glycosidases"/>
    <property type="match status" value="1"/>
</dbReference>
<dbReference type="Gene3D" id="2.60.40.1180">
    <property type="entry name" value="Golgi alpha-mannosidase II"/>
    <property type="match status" value="1"/>
</dbReference>
<comment type="subcellular location">
    <subcellularLocation>
        <location evidence="1">Cell envelope</location>
    </subcellularLocation>
</comment>
<protein>
    <submittedName>
        <fullName evidence="4">Discoidin domain-containing protein</fullName>
    </submittedName>
</protein>
<dbReference type="InterPro" id="IPR013780">
    <property type="entry name" value="Glyco_hydro_b"/>
</dbReference>
<dbReference type="PANTHER" id="PTHR42767:SF1">
    <property type="entry name" value="ENDO-BETA-1,6-GALACTANASE-LIKE DOMAIN-CONTAINING PROTEIN"/>
    <property type="match status" value="1"/>
</dbReference>
<dbReference type="Gene3D" id="2.60.40.10">
    <property type="entry name" value="Immunoglobulins"/>
    <property type="match status" value="1"/>
</dbReference>
<dbReference type="InterPro" id="IPR008979">
    <property type="entry name" value="Galactose-bd-like_sf"/>
</dbReference>
<dbReference type="InterPro" id="IPR013378">
    <property type="entry name" value="InlB-like_B-rpt"/>
</dbReference>
<dbReference type="InterPro" id="IPR039743">
    <property type="entry name" value="6GAL/EXGAL"/>
</dbReference>
<dbReference type="Gene3D" id="3.20.20.80">
    <property type="entry name" value="Glycosidases"/>
    <property type="match status" value="1"/>
</dbReference>
<dbReference type="InterPro" id="IPR017853">
    <property type="entry name" value="GH"/>
</dbReference>
<accession>A0ABW4YHF0</accession>
<dbReference type="SUPFAM" id="SSF49265">
    <property type="entry name" value="Fibronectin type III"/>
    <property type="match status" value="1"/>
</dbReference>
<dbReference type="Pfam" id="PF00754">
    <property type="entry name" value="F5_F8_type_C"/>
    <property type="match status" value="2"/>
</dbReference>
<proteinExistence type="predicted"/>
<dbReference type="InterPro" id="IPR031325">
    <property type="entry name" value="RHS_repeat"/>
</dbReference>
<dbReference type="Proteomes" id="UP001597362">
    <property type="component" value="Unassembled WGS sequence"/>
</dbReference>
<feature type="domain" description="F5/8 type C" evidence="2">
    <location>
        <begin position="567"/>
        <end position="717"/>
    </location>
</feature>
<evidence type="ECO:0000313" key="5">
    <source>
        <dbReference type="Proteomes" id="UP001597362"/>
    </source>
</evidence>
<dbReference type="Gene3D" id="2.60.120.260">
    <property type="entry name" value="Galactose-binding domain-like"/>
    <property type="match status" value="4"/>
</dbReference>
<dbReference type="InterPro" id="IPR013783">
    <property type="entry name" value="Ig-like_fold"/>
</dbReference>
<dbReference type="PANTHER" id="PTHR42767">
    <property type="entry name" value="ENDO-BETA-1,6-GALACTANASE"/>
    <property type="match status" value="1"/>
</dbReference>
<dbReference type="Pfam" id="PF00041">
    <property type="entry name" value="fn3"/>
    <property type="match status" value="1"/>
</dbReference>
<dbReference type="Gene3D" id="2.60.40.4270">
    <property type="entry name" value="Listeria-Bacteroides repeat domain"/>
    <property type="match status" value="1"/>
</dbReference>
<dbReference type="SUPFAM" id="SSF49785">
    <property type="entry name" value="Galactose-binding domain-like"/>
    <property type="match status" value="2"/>
</dbReference>
<evidence type="ECO:0000259" key="3">
    <source>
        <dbReference type="PROSITE" id="PS50853"/>
    </source>
</evidence>